<reference evidence="6 7" key="1">
    <citation type="submission" date="2024-01" db="EMBL/GenBank/DDBJ databases">
        <authorList>
            <person name="Alioto T."/>
            <person name="Alioto T."/>
            <person name="Gomez Garrido J."/>
        </authorList>
    </citation>
    <scope>NUCLEOTIDE SEQUENCE [LARGE SCALE GENOMIC DNA]</scope>
</reference>
<dbReference type="Gene3D" id="3.30.40.10">
    <property type="entry name" value="Zinc/RING finger domain, C3HC4 (zinc finger)"/>
    <property type="match status" value="1"/>
</dbReference>
<evidence type="ECO:0000256" key="2">
    <source>
        <dbReference type="ARBA" id="ARBA00022771"/>
    </source>
</evidence>
<dbReference type="PANTHER" id="PTHR22791">
    <property type="entry name" value="RING-TYPE DOMAIN-CONTAINING PROTEIN"/>
    <property type="match status" value="1"/>
</dbReference>
<dbReference type="PROSITE" id="PS50089">
    <property type="entry name" value="ZF_RING_2"/>
    <property type="match status" value="1"/>
</dbReference>
<dbReference type="PROSITE" id="PS00518">
    <property type="entry name" value="ZF_RING_1"/>
    <property type="match status" value="1"/>
</dbReference>
<dbReference type="InterPro" id="IPR051435">
    <property type="entry name" value="RING_finger_E3_ubiq-ligases"/>
</dbReference>
<dbReference type="AlphaFoldDB" id="A0AAV1Q7R6"/>
<evidence type="ECO:0000313" key="6">
    <source>
        <dbReference type="EMBL" id="CAK6979503.1"/>
    </source>
</evidence>
<dbReference type="InterPro" id="IPR001841">
    <property type="entry name" value="Znf_RING"/>
</dbReference>
<dbReference type="GO" id="GO:0061630">
    <property type="term" value="F:ubiquitin protein ligase activity"/>
    <property type="evidence" value="ECO:0007669"/>
    <property type="project" value="TreeGrafter"/>
</dbReference>
<evidence type="ECO:0000256" key="3">
    <source>
        <dbReference type="ARBA" id="ARBA00022833"/>
    </source>
</evidence>
<keyword evidence="1" id="KW-0479">Metal-binding</keyword>
<keyword evidence="7" id="KW-1185">Reference proteome</keyword>
<dbReference type="InterPro" id="IPR013083">
    <property type="entry name" value="Znf_RING/FYVE/PHD"/>
</dbReference>
<keyword evidence="3" id="KW-0862">Zinc</keyword>
<dbReference type="GO" id="GO:0016567">
    <property type="term" value="P:protein ubiquitination"/>
    <property type="evidence" value="ECO:0007669"/>
    <property type="project" value="TreeGrafter"/>
</dbReference>
<keyword evidence="2 4" id="KW-0863">Zinc-finger</keyword>
<feature type="domain" description="RING-type" evidence="5">
    <location>
        <begin position="9"/>
        <end position="56"/>
    </location>
</feature>
<evidence type="ECO:0000313" key="7">
    <source>
        <dbReference type="Proteomes" id="UP001314229"/>
    </source>
</evidence>
<proteinExistence type="predicted"/>
<dbReference type="EMBL" id="CAWUFR010000588">
    <property type="protein sequence ID" value="CAK6979503.1"/>
    <property type="molecule type" value="Genomic_DNA"/>
</dbReference>
<evidence type="ECO:0000259" key="5">
    <source>
        <dbReference type="PROSITE" id="PS50089"/>
    </source>
</evidence>
<dbReference type="Proteomes" id="UP001314229">
    <property type="component" value="Unassembled WGS sequence"/>
</dbReference>
<organism evidence="6 7">
    <name type="scientific">Scomber scombrus</name>
    <name type="common">Atlantic mackerel</name>
    <name type="synonym">Scomber vernalis</name>
    <dbReference type="NCBI Taxonomy" id="13677"/>
    <lineage>
        <taxon>Eukaryota</taxon>
        <taxon>Metazoa</taxon>
        <taxon>Chordata</taxon>
        <taxon>Craniata</taxon>
        <taxon>Vertebrata</taxon>
        <taxon>Euteleostomi</taxon>
        <taxon>Actinopterygii</taxon>
        <taxon>Neopterygii</taxon>
        <taxon>Teleostei</taxon>
        <taxon>Neoteleostei</taxon>
        <taxon>Acanthomorphata</taxon>
        <taxon>Pelagiaria</taxon>
        <taxon>Scombriformes</taxon>
        <taxon>Scombridae</taxon>
        <taxon>Scomber</taxon>
    </lineage>
</organism>
<evidence type="ECO:0000256" key="4">
    <source>
        <dbReference type="PROSITE-ProRule" id="PRU00175"/>
    </source>
</evidence>
<dbReference type="PANTHER" id="PTHR22791:SF31">
    <property type="entry name" value="IM:7152348"/>
    <property type="match status" value="1"/>
</dbReference>
<dbReference type="SMART" id="SM00184">
    <property type="entry name" value="RING"/>
    <property type="match status" value="1"/>
</dbReference>
<evidence type="ECO:0000256" key="1">
    <source>
        <dbReference type="ARBA" id="ARBA00022723"/>
    </source>
</evidence>
<name>A0AAV1Q7R6_SCOSC</name>
<protein>
    <submittedName>
        <fullName evidence="6">RING finger protein 224-like isoform X2</fullName>
    </submittedName>
</protein>
<dbReference type="SUPFAM" id="SSF57850">
    <property type="entry name" value="RING/U-box"/>
    <property type="match status" value="1"/>
</dbReference>
<accession>A0AAV1Q7R6</accession>
<comment type="caution">
    <text evidence="6">The sequence shown here is derived from an EMBL/GenBank/DDBJ whole genome shotgun (WGS) entry which is preliminary data.</text>
</comment>
<gene>
    <name evidence="6" type="ORF">FSCOSCO3_A010896</name>
</gene>
<dbReference type="GO" id="GO:0008270">
    <property type="term" value="F:zinc ion binding"/>
    <property type="evidence" value="ECO:0007669"/>
    <property type="project" value="UniProtKB-KW"/>
</dbReference>
<dbReference type="InterPro" id="IPR017907">
    <property type="entry name" value="Znf_RING_CS"/>
</dbReference>
<sequence>MLDNEELECVVCCYQYSRSERIPRVLHCRHTFCAPCLEKLSQLQGAIRTVSCPLCRWITCTRASLTLPGSLWVNTEIWDQIDEEQLQQREEGESHYDNSAQLREATLPNSRQSGFMTALVKMFSCVLLQGRQVEGC</sequence>
<dbReference type="Pfam" id="PF14634">
    <property type="entry name" value="zf-RING_5"/>
    <property type="match status" value="1"/>
</dbReference>